<dbReference type="SUPFAM" id="SSF58113">
    <property type="entry name" value="Apolipoprotein A-I"/>
    <property type="match status" value="1"/>
</dbReference>
<dbReference type="PANTHER" id="PTHR19327">
    <property type="entry name" value="GOLGIN"/>
    <property type="match status" value="1"/>
</dbReference>
<dbReference type="AlphaFoldDB" id="A0A9W9XSI7"/>
<feature type="compositionally biased region" description="Polar residues" evidence="2">
    <location>
        <begin position="79"/>
        <end position="101"/>
    </location>
</feature>
<reference evidence="3" key="2">
    <citation type="journal article" date="2023" name="IMA Fungus">
        <title>Comparative genomic study of the Penicillium genus elucidates a diverse pangenome and 15 lateral gene transfer events.</title>
        <authorList>
            <person name="Petersen C."/>
            <person name="Sorensen T."/>
            <person name="Nielsen M.R."/>
            <person name="Sondergaard T.E."/>
            <person name="Sorensen J.L."/>
            <person name="Fitzpatrick D.A."/>
            <person name="Frisvad J.C."/>
            <person name="Nielsen K.L."/>
        </authorList>
    </citation>
    <scope>NUCLEOTIDE SEQUENCE</scope>
    <source>
        <strain evidence="3">IBT 29495</strain>
    </source>
</reference>
<accession>A0A9W9XSI7</accession>
<keyword evidence="4" id="KW-1185">Reference proteome</keyword>
<feature type="region of interest" description="Disordered" evidence="2">
    <location>
        <begin position="211"/>
        <end position="241"/>
    </location>
</feature>
<evidence type="ECO:0000313" key="4">
    <source>
        <dbReference type="Proteomes" id="UP001149954"/>
    </source>
</evidence>
<keyword evidence="1" id="KW-0175">Coiled coil</keyword>
<evidence type="ECO:0000313" key="3">
    <source>
        <dbReference type="EMBL" id="KAJ5502524.1"/>
    </source>
</evidence>
<protein>
    <submittedName>
        <fullName evidence="3">Uncharacterized protein</fullName>
    </submittedName>
</protein>
<feature type="region of interest" description="Disordered" evidence="2">
    <location>
        <begin position="909"/>
        <end position="1078"/>
    </location>
</feature>
<evidence type="ECO:0000256" key="2">
    <source>
        <dbReference type="SAM" id="MobiDB-lite"/>
    </source>
</evidence>
<reference evidence="3" key="1">
    <citation type="submission" date="2022-12" db="EMBL/GenBank/DDBJ databases">
        <authorList>
            <person name="Petersen C."/>
        </authorList>
    </citation>
    <scope>NUCLEOTIDE SEQUENCE</scope>
    <source>
        <strain evidence="3">IBT 29495</strain>
    </source>
</reference>
<name>A0A9W9XSI7_9EURO</name>
<organism evidence="3 4">
    <name type="scientific">Penicillium fimorum</name>
    <dbReference type="NCBI Taxonomy" id="1882269"/>
    <lineage>
        <taxon>Eukaryota</taxon>
        <taxon>Fungi</taxon>
        <taxon>Dikarya</taxon>
        <taxon>Ascomycota</taxon>
        <taxon>Pezizomycotina</taxon>
        <taxon>Eurotiomycetes</taxon>
        <taxon>Eurotiomycetidae</taxon>
        <taxon>Eurotiales</taxon>
        <taxon>Aspergillaceae</taxon>
        <taxon>Penicillium</taxon>
    </lineage>
</organism>
<feature type="coiled-coil region" evidence="1">
    <location>
        <begin position="292"/>
        <end position="391"/>
    </location>
</feature>
<gene>
    <name evidence="3" type="ORF">N7463_005398</name>
</gene>
<comment type="caution">
    <text evidence="3">The sequence shown here is derived from an EMBL/GenBank/DDBJ whole genome shotgun (WGS) entry which is preliminary data.</text>
</comment>
<dbReference type="Proteomes" id="UP001149954">
    <property type="component" value="Unassembled WGS sequence"/>
</dbReference>
<dbReference type="PANTHER" id="PTHR19327:SF0">
    <property type="entry name" value="GOLGIN SUBFAMILY A MEMBER 4"/>
    <property type="match status" value="1"/>
</dbReference>
<feature type="compositionally biased region" description="Polar residues" evidence="2">
    <location>
        <begin position="38"/>
        <end position="50"/>
    </location>
</feature>
<feature type="region of interest" description="Disordered" evidence="2">
    <location>
        <begin position="174"/>
        <end position="197"/>
    </location>
</feature>
<feature type="compositionally biased region" description="Polar residues" evidence="2">
    <location>
        <begin position="953"/>
        <end position="983"/>
    </location>
</feature>
<feature type="compositionally biased region" description="Low complexity" evidence="2">
    <location>
        <begin position="1018"/>
        <end position="1036"/>
    </location>
</feature>
<proteinExistence type="predicted"/>
<evidence type="ECO:0000256" key="1">
    <source>
        <dbReference type="SAM" id="Coils"/>
    </source>
</evidence>
<dbReference type="OrthoDB" id="3438382at2759"/>
<sequence>MDVDSPNPNLPKRLSGRLFSGTPQTTTKAQDPRLAGTVRQSIDPQPSNAQHGHPTTPAKPAFITGAPPNPLPHVPLLSIPNSAPSPRPTENQSTPNQQNTSFISDLVNSLIKVNKGEEEKERLQKEIVSINKNLQRAKQSQQFPSVIALFQQQLDAAKDELANHVKSIVQHRSLSKQAQDNLNSTLSQSKPQSQLENIPERVASLEFTVKGIGQRPEPTAGSEGPTKGKLEIGSAQKDTRDRDIVELKESLREVQHAINNPDGLPKALEYMMKIANSVALQSKKIGQFTTQISQLEDEVKDVDTKLDDKVATVRKMVDTIEEGLKISNEQLETNISDASSKLKTTNEQVQVKLSSIESNLRSLNTKRHDLNNRTSTEVSQIETDLEAQRQQATEHITIQENLVASLRIQQQNIDNGRFSSEGTPTTHNGVLARVASLERKIRSHADLLNNIKKLHQDVDVLRLSELAALRQNQESSQTTLEARYKETLQKVEDLATKFEGTTKNQTDVTKEFHQLRSSLPATLERFQSYLQNGLDGFERRLAPVSDVTRALSKCEEKVETHIRAIRSLEQRYSNITTGDLVDRMACAMQKMYPSVDQLSRQLTAHRTAIEASISALKTDAAAFKADTESFKAETEMFKVHTNQFKADTAKAQADAQNAQASAERSQAVQVSPEQLQTLTQLPTVLQQVRDLSDKLVPIETLLHEHGVELQKNLELRSEIQNRVTAQDDTIGGIAQKADERVEELETLTKSTERIDPLIAEVSAQISQIQEIRRKVDELTQAAESNTTASTDLGDLQRRLEGLEDREKADDAGLDVLRKELQGLKDRNATEDNDFGELQGELKALEDRRPPVSLEQFNGLREDVNMYIKRLRNAEDTFKALGKGVMDSDAKEATDSDTLDKPMEQRIAGHLTSQSQPNDRPLAPRPPGTSKTVVKGPPLRGYQPVQPNGKGQADSFTISSKSKPSALQARQSSQTSNGPSSNHISMYAGQFAEPHQVQNLKGKRRPSSVIDSDEERNITESSSVTESSPAPSYSASPNFNQGSSRKEKKKIKKRAEQAEENSKASSRLGKKRKRSKQDE</sequence>
<feature type="coiled-coil region" evidence="1">
    <location>
        <begin position="734"/>
        <end position="847"/>
    </location>
</feature>
<feature type="coiled-coil region" evidence="1">
    <location>
        <begin position="106"/>
        <end position="167"/>
    </location>
</feature>
<feature type="compositionally biased region" description="Basic residues" evidence="2">
    <location>
        <begin position="1067"/>
        <end position="1078"/>
    </location>
</feature>
<dbReference type="EMBL" id="JAPWDS010000003">
    <property type="protein sequence ID" value="KAJ5502524.1"/>
    <property type="molecule type" value="Genomic_DNA"/>
</dbReference>
<feature type="region of interest" description="Disordered" evidence="2">
    <location>
        <begin position="1"/>
        <end position="101"/>
    </location>
</feature>
<feature type="compositionally biased region" description="Polar residues" evidence="2">
    <location>
        <begin position="174"/>
        <end position="196"/>
    </location>
</feature>